<dbReference type="AlphaFoldDB" id="A0A4R8DGB1"/>
<dbReference type="EMBL" id="SODV01000002">
    <property type="protein sequence ID" value="TDW96146.1"/>
    <property type="molecule type" value="Genomic_DNA"/>
</dbReference>
<evidence type="ECO:0000256" key="3">
    <source>
        <dbReference type="PIRSR" id="PIRSR607837-1"/>
    </source>
</evidence>
<dbReference type="Proteomes" id="UP000294498">
    <property type="component" value="Unassembled WGS sequence"/>
</dbReference>
<feature type="binding site" evidence="3">
    <location>
        <position position="126"/>
    </location>
    <ligand>
        <name>a divalent metal cation</name>
        <dbReference type="ChEBI" id="CHEBI:60240"/>
    </ligand>
</feature>
<organism evidence="4 5">
    <name type="scientific">Dinghuibacter silviterrae</name>
    <dbReference type="NCBI Taxonomy" id="1539049"/>
    <lineage>
        <taxon>Bacteria</taxon>
        <taxon>Pseudomonadati</taxon>
        <taxon>Bacteroidota</taxon>
        <taxon>Chitinophagia</taxon>
        <taxon>Chitinophagales</taxon>
        <taxon>Chitinophagaceae</taxon>
        <taxon>Dinghuibacter</taxon>
    </lineage>
</organism>
<keyword evidence="2 3" id="KW-0479">Metal-binding</keyword>
<protein>
    <submittedName>
        <fullName evidence="4">Putative damage-inducible protein DinB</fullName>
    </submittedName>
</protein>
<dbReference type="InterPro" id="IPR007837">
    <property type="entry name" value="DinB"/>
</dbReference>
<name>A0A4R8DGB1_9BACT</name>
<evidence type="ECO:0000256" key="1">
    <source>
        <dbReference type="ARBA" id="ARBA00008635"/>
    </source>
</evidence>
<dbReference type="RefSeq" id="WP_133996151.1">
    <property type="nucleotide sequence ID" value="NZ_SODV01000002.1"/>
</dbReference>
<feature type="binding site" evidence="3">
    <location>
        <position position="130"/>
    </location>
    <ligand>
        <name>a divalent metal cation</name>
        <dbReference type="ChEBI" id="CHEBI:60240"/>
    </ligand>
</feature>
<dbReference type="Gene3D" id="1.20.120.450">
    <property type="entry name" value="dinb family like domain"/>
    <property type="match status" value="1"/>
</dbReference>
<sequence>MTYELSDEILRGWTINNLVDIALLEALPPQIWTEKIPGYAQKTVRMIGAHIHNCRCSHLRHLGRKWQLPVPEVVDNKTVTTKGLIAALHKSARSMEELFRKGLDNGNVLPGFGPGAVQFLHYMIEHEAHHRGQLTMAARQLGYPLPAEVSGLLWQWSRLEKK</sequence>
<comment type="caution">
    <text evidence="4">The sequence shown here is derived from an EMBL/GenBank/DDBJ whole genome shotgun (WGS) entry which is preliminary data.</text>
</comment>
<dbReference type="Pfam" id="PF05163">
    <property type="entry name" value="DinB"/>
    <property type="match status" value="1"/>
</dbReference>
<dbReference type="SUPFAM" id="SSF109854">
    <property type="entry name" value="DinB/YfiT-like putative metalloenzymes"/>
    <property type="match status" value="1"/>
</dbReference>
<evidence type="ECO:0000256" key="2">
    <source>
        <dbReference type="ARBA" id="ARBA00022723"/>
    </source>
</evidence>
<reference evidence="4 5" key="1">
    <citation type="submission" date="2019-03" db="EMBL/GenBank/DDBJ databases">
        <title>Genomic Encyclopedia of Type Strains, Phase IV (KMG-IV): sequencing the most valuable type-strain genomes for metagenomic binning, comparative biology and taxonomic classification.</title>
        <authorList>
            <person name="Goeker M."/>
        </authorList>
    </citation>
    <scope>NUCLEOTIDE SEQUENCE [LARGE SCALE GENOMIC DNA]</scope>
    <source>
        <strain evidence="4 5">DSM 100059</strain>
    </source>
</reference>
<gene>
    <name evidence="4" type="ORF">EDB95_3969</name>
</gene>
<dbReference type="InterPro" id="IPR034660">
    <property type="entry name" value="DinB/YfiT-like"/>
</dbReference>
<evidence type="ECO:0000313" key="4">
    <source>
        <dbReference type="EMBL" id="TDW96146.1"/>
    </source>
</evidence>
<dbReference type="GO" id="GO:0046872">
    <property type="term" value="F:metal ion binding"/>
    <property type="evidence" value="ECO:0007669"/>
    <property type="project" value="UniProtKB-KW"/>
</dbReference>
<keyword evidence="5" id="KW-1185">Reference proteome</keyword>
<evidence type="ECO:0000313" key="5">
    <source>
        <dbReference type="Proteomes" id="UP000294498"/>
    </source>
</evidence>
<dbReference type="OrthoDB" id="1452318at2"/>
<comment type="similarity">
    <text evidence="1">Belongs to the DinB family.</text>
</comment>
<proteinExistence type="inferred from homology"/>
<accession>A0A4R8DGB1</accession>